<evidence type="ECO:0000259" key="4">
    <source>
        <dbReference type="Pfam" id="PF00155"/>
    </source>
</evidence>
<evidence type="ECO:0000256" key="2">
    <source>
        <dbReference type="ARBA" id="ARBA00022679"/>
    </source>
</evidence>
<dbReference type="PANTHER" id="PTHR13693:SF100">
    <property type="entry name" value="8-AMINO-7-OXONONANOATE SYNTHASE"/>
    <property type="match status" value="1"/>
</dbReference>
<dbReference type="InterPro" id="IPR015421">
    <property type="entry name" value="PyrdxlP-dep_Trfase_major"/>
</dbReference>
<dbReference type="AlphaFoldDB" id="A0A017H6H5"/>
<dbReference type="Pfam" id="PF00155">
    <property type="entry name" value="Aminotran_1_2"/>
    <property type="match status" value="1"/>
</dbReference>
<keyword evidence="3" id="KW-0663">Pyridoxal phosphate</keyword>
<dbReference type="EMBL" id="AUZI01000016">
    <property type="protein sequence ID" value="KID49059.1"/>
    <property type="molecule type" value="Genomic_DNA"/>
</dbReference>
<comment type="caution">
    <text evidence="5">The sequence shown here is derived from an EMBL/GenBank/DDBJ whole genome shotgun (WGS) entry which is preliminary data.</text>
</comment>
<organism evidence="5 6">
    <name type="scientific">Fusobacterium necrophorum subsp. funduliforme B35</name>
    <dbReference type="NCBI Taxonomy" id="1226633"/>
    <lineage>
        <taxon>Bacteria</taxon>
        <taxon>Fusobacteriati</taxon>
        <taxon>Fusobacteriota</taxon>
        <taxon>Fusobacteriia</taxon>
        <taxon>Fusobacteriales</taxon>
        <taxon>Fusobacteriaceae</taxon>
        <taxon>Fusobacterium</taxon>
    </lineage>
</organism>
<dbReference type="InterPro" id="IPR015424">
    <property type="entry name" value="PyrdxlP-dep_Trfase"/>
</dbReference>
<dbReference type="PANTHER" id="PTHR13693">
    <property type="entry name" value="CLASS II AMINOTRANSFERASE/8-AMINO-7-OXONONANOATE SYNTHASE"/>
    <property type="match status" value="1"/>
</dbReference>
<dbReference type="Proteomes" id="UP000031184">
    <property type="component" value="Unassembled WGS sequence"/>
</dbReference>
<dbReference type="InterPro" id="IPR004839">
    <property type="entry name" value="Aminotransferase_I/II_large"/>
</dbReference>
<reference evidence="5 6" key="1">
    <citation type="submission" date="2013-08" db="EMBL/GenBank/DDBJ databases">
        <title>An opportunistic ruminal bacterium that causes liver abscesses in cattle.</title>
        <authorList>
            <person name="Benahmed F.H."/>
            <person name="Rasmussen M."/>
            <person name="Harbottle H."/>
            <person name="Soppet D."/>
            <person name="Nagaraja T.G."/>
            <person name="Davidson M."/>
        </authorList>
    </citation>
    <scope>NUCLEOTIDE SEQUENCE [LARGE SCALE GENOMIC DNA]</scope>
    <source>
        <strain evidence="5 6">B35</strain>
    </source>
</reference>
<accession>A0A017H6H5</accession>
<dbReference type="GO" id="GO:0009102">
    <property type="term" value="P:biotin biosynthetic process"/>
    <property type="evidence" value="ECO:0007669"/>
    <property type="project" value="TreeGrafter"/>
</dbReference>
<name>A0A017H6H5_9FUSO</name>
<keyword evidence="2" id="KW-0808">Transferase</keyword>
<gene>
    <name evidence="5" type="ORF">C095_06415</name>
</gene>
<comment type="cofactor">
    <cofactor evidence="1">
        <name>pyridoxal 5'-phosphate</name>
        <dbReference type="ChEBI" id="CHEBI:597326"/>
    </cofactor>
</comment>
<sequence>MKLTEMQEELNHFEQENRLRKVETKPGNMTNFSSNDYLGLAGQLPLRKKFYEEYPYLALSSSSSRLIDGSYAIVMELERKIEEIYAKPALCFNSGFDANSSVIETIFSKKSLILTDRLNHASIYDGILASESKFLRYSHLNMKALENLLQKYKNQYEDILIVSESVYSMDGDCADLETLVTLKKQYGVQLMIDEAHSYAVYGYGIAYEKHLLSDIDYLILPLGKGGASMGAFVLCDEIAKQYLINRSRKFIYSTALPPVNHAWNYFILTHMADFEKERQELFRKEKLLYQFLKEENIPTTSTTHIVSIVIGENEKANRLSKALLQKGFLIQAIKEPTVPKNTARLRLSLTSSIPEEEIKRFVKELRYEMDFLF</sequence>
<proteinExistence type="predicted"/>
<evidence type="ECO:0000256" key="1">
    <source>
        <dbReference type="ARBA" id="ARBA00001933"/>
    </source>
</evidence>
<dbReference type="PATRIC" id="fig|1226633.4.peg.1287"/>
<dbReference type="InterPro" id="IPR015422">
    <property type="entry name" value="PyrdxlP-dep_Trfase_small"/>
</dbReference>
<dbReference type="RefSeq" id="WP_039121913.1">
    <property type="nucleotide sequence ID" value="NZ_AOJP01000003.1"/>
</dbReference>
<evidence type="ECO:0000313" key="5">
    <source>
        <dbReference type="EMBL" id="KID49059.1"/>
    </source>
</evidence>
<evidence type="ECO:0000313" key="6">
    <source>
        <dbReference type="Proteomes" id="UP000031184"/>
    </source>
</evidence>
<dbReference type="Gene3D" id="3.90.1150.10">
    <property type="entry name" value="Aspartate Aminotransferase, domain 1"/>
    <property type="match status" value="1"/>
</dbReference>
<dbReference type="OrthoDB" id="9807157at2"/>
<feature type="domain" description="Aminotransferase class I/classII large" evidence="4">
    <location>
        <begin position="28"/>
        <end position="364"/>
    </location>
</feature>
<protein>
    <submittedName>
        <fullName evidence="5">8-amino-7-oxononanoate synthase</fullName>
    </submittedName>
</protein>
<dbReference type="GO" id="GO:0008710">
    <property type="term" value="F:8-amino-7-oxononanoate synthase activity"/>
    <property type="evidence" value="ECO:0007669"/>
    <property type="project" value="TreeGrafter"/>
</dbReference>
<evidence type="ECO:0000256" key="3">
    <source>
        <dbReference type="ARBA" id="ARBA00022898"/>
    </source>
</evidence>
<dbReference type="GO" id="GO:0030170">
    <property type="term" value="F:pyridoxal phosphate binding"/>
    <property type="evidence" value="ECO:0007669"/>
    <property type="project" value="InterPro"/>
</dbReference>
<dbReference type="Gene3D" id="3.40.640.10">
    <property type="entry name" value="Type I PLP-dependent aspartate aminotransferase-like (Major domain)"/>
    <property type="match status" value="1"/>
</dbReference>
<dbReference type="SUPFAM" id="SSF53383">
    <property type="entry name" value="PLP-dependent transferases"/>
    <property type="match status" value="1"/>
</dbReference>
<dbReference type="InterPro" id="IPR050087">
    <property type="entry name" value="AON_synthase_class-II"/>
</dbReference>